<evidence type="ECO:0000313" key="1">
    <source>
        <dbReference type="EMBL" id="APZ33440.1"/>
    </source>
</evidence>
<organism evidence="1 2">
    <name type="scientific">Microbacterium aurum</name>
    <dbReference type="NCBI Taxonomy" id="36805"/>
    <lineage>
        <taxon>Bacteria</taxon>
        <taxon>Bacillati</taxon>
        <taxon>Actinomycetota</taxon>
        <taxon>Actinomycetes</taxon>
        <taxon>Micrococcales</taxon>
        <taxon>Microbacteriaceae</taxon>
        <taxon>Microbacterium</taxon>
    </lineage>
</organism>
<dbReference type="AlphaFoldDB" id="A0A1P8U5Q9"/>
<keyword evidence="2" id="KW-1185">Reference proteome</keyword>
<sequence>MSMKTERLQVLIDSVQRARLESTAAARGVSVAHLVRTAIDVVYPPDQTRRAAAAAAILQAPPMDVPEPAELRAELDTLRAGR</sequence>
<accession>A0A1P8U5Q9</accession>
<name>A0A1P8U5Q9_9MICO</name>
<evidence type="ECO:0000313" key="2">
    <source>
        <dbReference type="Proteomes" id="UP000187185"/>
    </source>
</evidence>
<evidence type="ECO:0008006" key="3">
    <source>
        <dbReference type="Google" id="ProtNLM"/>
    </source>
</evidence>
<dbReference type="KEGG" id="maur:BOH66_03470"/>
<dbReference type="RefSeq" id="WP_076689328.1">
    <property type="nucleotide sequence ID" value="NZ_CP018762.1"/>
</dbReference>
<protein>
    <recommendedName>
        <fullName evidence="3">Antitoxin</fullName>
    </recommendedName>
</protein>
<dbReference type="EMBL" id="CP018762">
    <property type="protein sequence ID" value="APZ33440.1"/>
    <property type="molecule type" value="Genomic_DNA"/>
</dbReference>
<reference evidence="1 2" key="1">
    <citation type="submission" date="2016-12" db="EMBL/GenBank/DDBJ databases">
        <title>Complete genome sequence of Microbacterium aurum KACC 15219.</title>
        <authorList>
            <person name="Jung Y."/>
            <person name="Shin J.-H."/>
            <person name="Lee Y.-J."/>
            <person name="Yi H."/>
            <person name="Bahn Y.-S."/>
            <person name="Kim J.F."/>
            <person name="Lee D.-W."/>
        </authorList>
    </citation>
    <scope>NUCLEOTIDE SEQUENCE [LARGE SCALE GENOMIC DNA]</scope>
    <source>
        <strain evidence="1 2">KACC 15219</strain>
    </source>
</reference>
<gene>
    <name evidence="1" type="ORF">BOH66_03470</name>
</gene>
<dbReference type="Proteomes" id="UP000187185">
    <property type="component" value="Chromosome"/>
</dbReference>
<proteinExistence type="predicted"/>